<comment type="caution">
    <text evidence="6">The sequence shown here is derived from an EMBL/GenBank/DDBJ whole genome shotgun (WGS) entry which is preliminary data.</text>
</comment>
<name>A0A444ZBB8_ARAHY</name>
<feature type="region of interest" description="Disordered" evidence="4">
    <location>
        <begin position="1"/>
        <end position="24"/>
    </location>
</feature>
<evidence type="ECO:0000256" key="4">
    <source>
        <dbReference type="SAM" id="MobiDB-lite"/>
    </source>
</evidence>
<feature type="compositionally biased region" description="Basic and acidic residues" evidence="4">
    <location>
        <begin position="604"/>
        <end position="642"/>
    </location>
</feature>
<dbReference type="STRING" id="3818.A0A444ZBB8"/>
<evidence type="ECO:0000256" key="3">
    <source>
        <dbReference type="ARBA" id="ARBA00022833"/>
    </source>
</evidence>
<reference evidence="6 7" key="1">
    <citation type="submission" date="2019-01" db="EMBL/GenBank/DDBJ databases">
        <title>Sequencing of cultivated peanut Arachis hypogaea provides insights into genome evolution and oil improvement.</title>
        <authorList>
            <person name="Chen X."/>
        </authorList>
    </citation>
    <scope>NUCLEOTIDE SEQUENCE [LARGE SCALE GENOMIC DNA]</scope>
    <source>
        <strain evidence="7">cv. Fuhuasheng</strain>
        <tissue evidence="6">Leaves</tissue>
    </source>
</reference>
<dbReference type="GO" id="GO:0008270">
    <property type="term" value="F:zinc ion binding"/>
    <property type="evidence" value="ECO:0007669"/>
    <property type="project" value="UniProtKB-KW"/>
</dbReference>
<keyword evidence="7" id="KW-1185">Reference proteome</keyword>
<dbReference type="AlphaFoldDB" id="A0A444ZBB8"/>
<sequence length="671" mass="76481">MTSFSTTMSHCPQPPPTPSSASNHLPATFTSLNSLLSLSNTALQVTPPPPNLTTNLIPCPFNPNHLLPPDSLFHHHLRCPSSPCPIPLPFQSLAYPNTLHSPPNRTLSLQPFLHFTSNFFYRHCPGVVSFSNANSLTTETLTLPSPLSLDCTDSINNSFDYRSLRFRLLPSEYCAIMRELESWNDFPPKHSDSILRAILGLGFAKERDLAPWIIANSPRYGVVIDSPMQKHIFLLCCLCLKAILREALASYMEKRNSECSILNEALTWLQSQVSILYGAINGKYFILNFLKHCVLVGASVHLLFPLGEVVSAEASDLGKESKDLGADNCGIDDSKSDNRNEEEINCVVKTKIFESQVSAAVAALHERSLLEGEIRRIWFSHQPSKQQLFAEHCYLSERASEERGKRVDYRPVIDHDVLHRQKLAKQDSSRQKTREELLAEERDYKRRRMSYRGKKIQSSAIQVARDLIEEYMEEIKQVGGVENPVKVSEENGMFQSKPPSGDVIPVEVNNSRKTAYDSHAVIITNSSYIEQRSYTKCSEKTKPEEDMPSRHNEQHRRQHYMSHDYVGEKQNAGKVKYDKDNDSAKPDRHRSHSQSYEHSHHHQKQDYSKRKKYDYSSRARDRWQKDSDRNNVSDSSMKDAFSDRYMPSESLDICEDDISSVAKYTKPERLS</sequence>
<accession>A0A444ZBB8</accession>
<keyword evidence="2" id="KW-0863">Zinc-finger</keyword>
<keyword evidence="1" id="KW-0479">Metal-binding</keyword>
<feature type="domain" description="CHHC U11-48K-type" evidence="5">
    <location>
        <begin position="56"/>
        <end position="83"/>
    </location>
</feature>
<feature type="compositionally biased region" description="Basic and acidic residues" evidence="4">
    <location>
        <begin position="537"/>
        <end position="552"/>
    </location>
</feature>
<dbReference type="Gramene" id="arahy.Tifrunner.gnm2.ann2.Ah14g014900.1">
    <property type="protein sequence ID" value="arahy.Tifrunner.gnm2.ann2.Ah14g014900.1-CDS"/>
    <property type="gene ID" value="arahy.Tifrunner.gnm2.ann2.Ah14g014900"/>
</dbReference>
<dbReference type="Proteomes" id="UP000289738">
    <property type="component" value="Chromosome B04"/>
</dbReference>
<evidence type="ECO:0000313" key="6">
    <source>
        <dbReference type="EMBL" id="RYR11483.1"/>
    </source>
</evidence>
<organism evidence="6 7">
    <name type="scientific">Arachis hypogaea</name>
    <name type="common">Peanut</name>
    <dbReference type="NCBI Taxonomy" id="3818"/>
    <lineage>
        <taxon>Eukaryota</taxon>
        <taxon>Viridiplantae</taxon>
        <taxon>Streptophyta</taxon>
        <taxon>Embryophyta</taxon>
        <taxon>Tracheophyta</taxon>
        <taxon>Spermatophyta</taxon>
        <taxon>Magnoliopsida</taxon>
        <taxon>eudicotyledons</taxon>
        <taxon>Gunneridae</taxon>
        <taxon>Pentapetalae</taxon>
        <taxon>rosids</taxon>
        <taxon>fabids</taxon>
        <taxon>Fabales</taxon>
        <taxon>Fabaceae</taxon>
        <taxon>Papilionoideae</taxon>
        <taxon>50 kb inversion clade</taxon>
        <taxon>dalbergioids sensu lato</taxon>
        <taxon>Dalbergieae</taxon>
        <taxon>Pterocarpus clade</taxon>
        <taxon>Arachis</taxon>
    </lineage>
</organism>
<dbReference type="InterPro" id="IPR022776">
    <property type="entry name" value="TRM13/UPF0224_CHHC_Znf_dom"/>
</dbReference>
<feature type="compositionally biased region" description="Polar residues" evidence="4">
    <location>
        <begin position="1"/>
        <end position="10"/>
    </location>
</feature>
<dbReference type="EMBL" id="SDMP01000014">
    <property type="protein sequence ID" value="RYR11483.1"/>
    <property type="molecule type" value="Genomic_DNA"/>
</dbReference>
<dbReference type="Pfam" id="PF05253">
    <property type="entry name" value="zf-U11-48K"/>
    <property type="match status" value="1"/>
</dbReference>
<dbReference type="InterPro" id="IPR051591">
    <property type="entry name" value="UPF0224_FAM112_RNA_Proc"/>
</dbReference>
<evidence type="ECO:0000313" key="7">
    <source>
        <dbReference type="Proteomes" id="UP000289738"/>
    </source>
</evidence>
<gene>
    <name evidence="6" type="ORF">Ahy_B04g069003</name>
</gene>
<dbReference type="PANTHER" id="PTHR21402:SF10">
    <property type="entry name" value="U11_U12 SMALL NUCLEAR RIBONUCLEOPROTEIN 48 KDA PROTEIN"/>
    <property type="match status" value="1"/>
</dbReference>
<dbReference type="PANTHER" id="PTHR21402">
    <property type="entry name" value="GAMETOCYTE SPECIFIC FACTOR 1-RELATED"/>
    <property type="match status" value="1"/>
</dbReference>
<feature type="region of interest" description="Disordered" evidence="4">
    <location>
        <begin position="576"/>
        <end position="644"/>
    </location>
</feature>
<dbReference type="OrthoDB" id="69229at2759"/>
<evidence type="ECO:0000259" key="5">
    <source>
        <dbReference type="PROSITE" id="PS51800"/>
    </source>
</evidence>
<feature type="region of interest" description="Disordered" evidence="4">
    <location>
        <begin position="532"/>
        <end position="558"/>
    </location>
</feature>
<proteinExistence type="predicted"/>
<protein>
    <recommendedName>
        <fullName evidence="5">CHHC U11-48K-type domain-containing protein</fullName>
    </recommendedName>
</protein>
<dbReference type="PROSITE" id="PS51800">
    <property type="entry name" value="ZF_CHHC_U11_48K"/>
    <property type="match status" value="1"/>
</dbReference>
<evidence type="ECO:0000256" key="1">
    <source>
        <dbReference type="ARBA" id="ARBA00022723"/>
    </source>
</evidence>
<evidence type="ECO:0000256" key="2">
    <source>
        <dbReference type="ARBA" id="ARBA00022771"/>
    </source>
</evidence>
<feature type="compositionally biased region" description="Basic and acidic residues" evidence="4">
    <location>
        <begin position="576"/>
        <end position="586"/>
    </location>
</feature>
<keyword evidence="3" id="KW-0862">Zinc</keyword>